<evidence type="ECO:0000313" key="1">
    <source>
        <dbReference type="EMBL" id="MPM76281.1"/>
    </source>
</evidence>
<name>A0A645CH61_9ZZZZ</name>
<proteinExistence type="predicted"/>
<reference evidence="1" key="1">
    <citation type="submission" date="2019-08" db="EMBL/GenBank/DDBJ databases">
        <authorList>
            <person name="Kucharzyk K."/>
            <person name="Murdoch R.W."/>
            <person name="Higgins S."/>
            <person name="Loffler F."/>
        </authorList>
    </citation>
    <scope>NUCLEOTIDE SEQUENCE</scope>
</reference>
<organism evidence="1">
    <name type="scientific">bioreactor metagenome</name>
    <dbReference type="NCBI Taxonomy" id="1076179"/>
    <lineage>
        <taxon>unclassified sequences</taxon>
        <taxon>metagenomes</taxon>
        <taxon>ecological metagenomes</taxon>
    </lineage>
</organism>
<gene>
    <name evidence="1" type="ORF">SDC9_123279</name>
</gene>
<protein>
    <submittedName>
        <fullName evidence="1">Uncharacterized protein</fullName>
    </submittedName>
</protein>
<comment type="caution">
    <text evidence="1">The sequence shown here is derived from an EMBL/GenBank/DDBJ whole genome shotgun (WGS) entry which is preliminary data.</text>
</comment>
<dbReference type="AlphaFoldDB" id="A0A645CH61"/>
<accession>A0A645CH61</accession>
<dbReference type="EMBL" id="VSSQ01027177">
    <property type="protein sequence ID" value="MPM76281.1"/>
    <property type="molecule type" value="Genomic_DNA"/>
</dbReference>
<sequence length="116" mass="12995">MNSTGIIHNRQIKLFQLGIELGPLGISTWVIRFEQDQFRIVRNSLFKPVLGRIGIAARSVSRGIIRFALKNDGIIGNRCIILLQHVLCHSPQQIITNGRLYHNGFAKIINGLLILG</sequence>